<comment type="caution">
    <text evidence="1">The sequence shown here is derived from an EMBL/GenBank/DDBJ whole genome shotgun (WGS) entry which is preliminary data.</text>
</comment>
<accession>A0AAD7AVV3</accession>
<feature type="non-terminal residue" evidence="1">
    <location>
        <position position="1"/>
    </location>
</feature>
<keyword evidence="2" id="KW-1185">Reference proteome</keyword>
<protein>
    <submittedName>
        <fullName evidence="1">Uncharacterized protein</fullName>
    </submittedName>
</protein>
<reference evidence="1" key="1">
    <citation type="submission" date="2023-03" db="EMBL/GenBank/DDBJ databases">
        <title>Massive genome expansion in bonnet fungi (Mycena s.s.) driven by repeated elements and novel gene families across ecological guilds.</title>
        <authorList>
            <consortium name="Lawrence Berkeley National Laboratory"/>
            <person name="Harder C.B."/>
            <person name="Miyauchi S."/>
            <person name="Viragh M."/>
            <person name="Kuo A."/>
            <person name="Thoen E."/>
            <person name="Andreopoulos B."/>
            <person name="Lu D."/>
            <person name="Skrede I."/>
            <person name="Drula E."/>
            <person name="Henrissat B."/>
            <person name="Morin E."/>
            <person name="Kohler A."/>
            <person name="Barry K."/>
            <person name="LaButti K."/>
            <person name="Morin E."/>
            <person name="Salamov A."/>
            <person name="Lipzen A."/>
            <person name="Mereny Z."/>
            <person name="Hegedus B."/>
            <person name="Baldrian P."/>
            <person name="Stursova M."/>
            <person name="Weitz H."/>
            <person name="Taylor A."/>
            <person name="Grigoriev I.V."/>
            <person name="Nagy L.G."/>
            <person name="Martin F."/>
            <person name="Kauserud H."/>
        </authorList>
    </citation>
    <scope>NUCLEOTIDE SEQUENCE</scope>
    <source>
        <strain evidence="1">CBHHK002</strain>
    </source>
</reference>
<gene>
    <name evidence="1" type="ORF">DFH08DRAFT_832038</name>
</gene>
<dbReference type="EMBL" id="JARIHO010000001">
    <property type="protein sequence ID" value="KAJ7368703.1"/>
    <property type="molecule type" value="Genomic_DNA"/>
</dbReference>
<name>A0AAD7AVV3_9AGAR</name>
<dbReference type="Proteomes" id="UP001218218">
    <property type="component" value="Unassembled WGS sequence"/>
</dbReference>
<organism evidence="1 2">
    <name type="scientific">Mycena albidolilacea</name>
    <dbReference type="NCBI Taxonomy" id="1033008"/>
    <lineage>
        <taxon>Eukaryota</taxon>
        <taxon>Fungi</taxon>
        <taxon>Dikarya</taxon>
        <taxon>Basidiomycota</taxon>
        <taxon>Agaricomycotina</taxon>
        <taxon>Agaricomycetes</taxon>
        <taxon>Agaricomycetidae</taxon>
        <taxon>Agaricales</taxon>
        <taxon>Marasmiineae</taxon>
        <taxon>Mycenaceae</taxon>
        <taxon>Mycena</taxon>
    </lineage>
</organism>
<evidence type="ECO:0000313" key="2">
    <source>
        <dbReference type="Proteomes" id="UP001218218"/>
    </source>
</evidence>
<proteinExistence type="predicted"/>
<dbReference type="AlphaFoldDB" id="A0AAD7AVV3"/>
<sequence length="259" mass="29112">MSWVTSSPAHFGIQTLYCGTALLCPPSQKKRINGPGTMKPRPVYITAYRDGHGLCSSASLELYSCPHRFTLSQNKGPWATRTSIDISDDGDNVDDWNVLLSALRNWSDASADVRKFCLEYCTGNTQVGFVNRISIGTHINGRYKPLPGFDAADTVYLFLEDLRVGPDGYIVPSKRYWSLDRKGETPMSDALKTLYNLDQSETWDIRKSIRFFDSEQFAALDQLRIRFGGILRSEAPGSLSGTWRHVCSPRKRSQSLTRL</sequence>
<evidence type="ECO:0000313" key="1">
    <source>
        <dbReference type="EMBL" id="KAJ7368703.1"/>
    </source>
</evidence>